<comment type="caution">
    <text evidence="2">The sequence shown here is derived from an EMBL/GenBank/DDBJ whole genome shotgun (WGS) entry which is preliminary data.</text>
</comment>
<dbReference type="InterPro" id="IPR036612">
    <property type="entry name" value="KH_dom_type_1_sf"/>
</dbReference>
<proteinExistence type="predicted"/>
<name>X1HAC4_9ZZZZ</name>
<gene>
    <name evidence="2" type="ORF">S03H2_48779</name>
</gene>
<reference evidence="2" key="1">
    <citation type="journal article" date="2014" name="Front. Microbiol.">
        <title>High frequency of phylogenetically diverse reductive dehalogenase-homologous genes in deep subseafloor sedimentary metagenomes.</title>
        <authorList>
            <person name="Kawai M."/>
            <person name="Futagami T."/>
            <person name="Toyoda A."/>
            <person name="Takaki Y."/>
            <person name="Nishi S."/>
            <person name="Hori S."/>
            <person name="Arai W."/>
            <person name="Tsubouchi T."/>
            <person name="Morono Y."/>
            <person name="Uchiyama I."/>
            <person name="Ito T."/>
            <person name="Fujiyama A."/>
            <person name="Inagaki F."/>
            <person name="Takami H."/>
        </authorList>
    </citation>
    <scope>NUCLEOTIDE SEQUENCE</scope>
    <source>
        <strain evidence="2">Expedition CK06-06</strain>
    </source>
</reference>
<dbReference type="EMBL" id="BARU01030779">
    <property type="protein sequence ID" value="GAH67141.1"/>
    <property type="molecule type" value="Genomic_DNA"/>
</dbReference>
<dbReference type="InterPro" id="IPR004088">
    <property type="entry name" value="KH_dom_type_1"/>
</dbReference>
<evidence type="ECO:0000313" key="2">
    <source>
        <dbReference type="EMBL" id="GAH67141.1"/>
    </source>
</evidence>
<feature type="domain" description="K Homology" evidence="1">
    <location>
        <begin position="1"/>
        <end position="32"/>
    </location>
</feature>
<feature type="non-terminal residue" evidence="2">
    <location>
        <position position="1"/>
    </location>
</feature>
<dbReference type="AlphaFoldDB" id="X1HAC4"/>
<protein>
    <recommendedName>
        <fullName evidence="1">K Homology domain-containing protein</fullName>
    </recommendedName>
</protein>
<evidence type="ECO:0000259" key="1">
    <source>
        <dbReference type="Pfam" id="PF00013"/>
    </source>
</evidence>
<accession>X1HAC4</accession>
<dbReference type="Pfam" id="PF00013">
    <property type="entry name" value="KH_1"/>
    <property type="match status" value="1"/>
</dbReference>
<dbReference type="SUPFAM" id="SSF54791">
    <property type="entry name" value="Eukaryotic type KH-domain (KH-domain type I)"/>
    <property type="match status" value="1"/>
</dbReference>
<sequence>IGREGRNIRAFEKATGVDVIVDDTPGMVVVSGL</sequence>
<dbReference type="PROSITE" id="PS50084">
    <property type="entry name" value="KH_TYPE_1"/>
    <property type="match status" value="1"/>
</dbReference>
<dbReference type="GO" id="GO:0003723">
    <property type="term" value="F:RNA binding"/>
    <property type="evidence" value="ECO:0007669"/>
    <property type="project" value="InterPro"/>
</dbReference>
<organism evidence="2">
    <name type="scientific">marine sediment metagenome</name>
    <dbReference type="NCBI Taxonomy" id="412755"/>
    <lineage>
        <taxon>unclassified sequences</taxon>
        <taxon>metagenomes</taxon>
        <taxon>ecological metagenomes</taxon>
    </lineage>
</organism>